<feature type="compositionally biased region" description="Basic and acidic residues" evidence="5">
    <location>
        <begin position="257"/>
        <end position="266"/>
    </location>
</feature>
<dbReference type="Gene3D" id="3.10.20.90">
    <property type="entry name" value="Phosphatidylinositol 3-kinase Catalytic Subunit, Chain A, domain 1"/>
    <property type="match status" value="1"/>
</dbReference>
<feature type="region of interest" description="Disordered" evidence="5">
    <location>
        <begin position="88"/>
        <end position="169"/>
    </location>
</feature>
<evidence type="ECO:0000256" key="1">
    <source>
        <dbReference type="ARBA" id="ARBA00022723"/>
    </source>
</evidence>
<dbReference type="PROSITE" id="PS50089">
    <property type="entry name" value="ZF_RING_2"/>
    <property type="match status" value="1"/>
</dbReference>
<dbReference type="PANTHER" id="PTHR46293">
    <property type="entry name" value="E3 UBIQUITIN PROTEIN LIGASE DRIP1"/>
    <property type="match status" value="1"/>
</dbReference>
<dbReference type="InterPro" id="IPR001841">
    <property type="entry name" value="Znf_RING"/>
</dbReference>
<dbReference type="Pfam" id="PF13923">
    <property type="entry name" value="zf-C3HC4_2"/>
    <property type="match status" value="1"/>
</dbReference>
<dbReference type="InterPro" id="IPR013083">
    <property type="entry name" value="Znf_RING/FYVE/PHD"/>
</dbReference>
<dbReference type="SMART" id="SM00184">
    <property type="entry name" value="RING"/>
    <property type="match status" value="1"/>
</dbReference>
<feature type="domain" description="RING-type" evidence="6">
    <location>
        <begin position="19"/>
        <end position="60"/>
    </location>
</feature>
<proteinExistence type="predicted"/>
<evidence type="ECO:0000313" key="7">
    <source>
        <dbReference type="EMBL" id="VVA98609.1"/>
    </source>
</evidence>
<keyword evidence="1" id="KW-0479">Metal-binding</keyword>
<dbReference type="SUPFAM" id="SSF57850">
    <property type="entry name" value="RING/U-box"/>
    <property type="match status" value="1"/>
</dbReference>
<dbReference type="InterPro" id="IPR017907">
    <property type="entry name" value="Znf_RING_CS"/>
</dbReference>
<dbReference type="EMBL" id="CABITT030000003">
    <property type="protein sequence ID" value="VVA98609.1"/>
    <property type="molecule type" value="Genomic_DNA"/>
</dbReference>
<name>A0A565BAG4_9BRAS</name>
<dbReference type="OrthoDB" id="1305878at2759"/>
<evidence type="ECO:0000256" key="4">
    <source>
        <dbReference type="PROSITE-ProRule" id="PRU00175"/>
    </source>
</evidence>
<feature type="compositionally biased region" description="Basic residues" evidence="5">
    <location>
        <begin position="150"/>
        <end position="161"/>
    </location>
</feature>
<feature type="compositionally biased region" description="Basic and acidic residues" evidence="5">
    <location>
        <begin position="128"/>
        <end position="138"/>
    </location>
</feature>
<evidence type="ECO:0000256" key="5">
    <source>
        <dbReference type="SAM" id="MobiDB-lite"/>
    </source>
</evidence>
<keyword evidence="8" id="KW-1185">Reference proteome</keyword>
<keyword evidence="2 4" id="KW-0863">Zinc-finger</keyword>
<dbReference type="CDD" id="cd16525">
    <property type="entry name" value="RING-HC_PCGF"/>
    <property type="match status" value="1"/>
</dbReference>
<evidence type="ECO:0000313" key="8">
    <source>
        <dbReference type="Proteomes" id="UP000489600"/>
    </source>
</evidence>
<reference evidence="7" key="1">
    <citation type="submission" date="2019-07" db="EMBL/GenBank/DDBJ databases">
        <authorList>
            <person name="Dittberner H."/>
        </authorList>
    </citation>
    <scope>NUCLEOTIDE SEQUENCE [LARGE SCALE GENOMIC DNA]</scope>
</reference>
<feature type="compositionally biased region" description="Polar residues" evidence="5">
    <location>
        <begin position="112"/>
        <end position="123"/>
    </location>
</feature>
<evidence type="ECO:0000256" key="2">
    <source>
        <dbReference type="ARBA" id="ARBA00022771"/>
    </source>
</evidence>
<organism evidence="7 8">
    <name type="scientific">Arabis nemorensis</name>
    <dbReference type="NCBI Taxonomy" id="586526"/>
    <lineage>
        <taxon>Eukaryota</taxon>
        <taxon>Viridiplantae</taxon>
        <taxon>Streptophyta</taxon>
        <taxon>Embryophyta</taxon>
        <taxon>Tracheophyta</taxon>
        <taxon>Spermatophyta</taxon>
        <taxon>Magnoliopsida</taxon>
        <taxon>eudicotyledons</taxon>
        <taxon>Gunneridae</taxon>
        <taxon>Pentapetalae</taxon>
        <taxon>rosids</taxon>
        <taxon>malvids</taxon>
        <taxon>Brassicales</taxon>
        <taxon>Brassicaceae</taxon>
        <taxon>Arabideae</taxon>
        <taxon>Arabis</taxon>
    </lineage>
</organism>
<sequence>MDESSVKAERKVIGKCFTCPICNKFFVDATTIIECIHTFCRKCIRDKITAENLKACPVCQVDLGANPLEKLRTDNIWLDLRSTIFPPKPATKKHKAKKKKKTVSSVLAAPSRVSTSADQSNTDDAPLEPEKLTEKVEDVPQIQSSSRPLVKYRRRQRKNPMPKRFNDIGLEPDIEQDEGENDFEIVLNIEQDNGLAGAGASEVCNGTAIIVEPAKSLNSKQNHVSGGDTDDEVSGEVNQNTLVIISDGETEEIFGEQPKKNAKENQESSVRSSCDKKQKGKAYSPPVLRSRKTRNVDSAGTSQNAISKEVWFTLAALKNQHSNRPLPEIPTLYFKCNGNLPVSYVKKLVAKKLNLDSKDEVEIWLRKEPLCSSQLLHTVLDWWIETTPIFDQRSAMIGNSGEEFVMKLNYSRSHLYP</sequence>
<protein>
    <recommendedName>
        <fullName evidence="6">RING-type domain-containing protein</fullName>
    </recommendedName>
</protein>
<gene>
    <name evidence="7" type="ORF">ANE_LOCUS9054</name>
</gene>
<dbReference type="PANTHER" id="PTHR46293:SF3">
    <property type="entry name" value="E3 UBIQUITIN PROTEIN LIGASE DRIPH-RELATED"/>
    <property type="match status" value="1"/>
</dbReference>
<dbReference type="AlphaFoldDB" id="A0A565BAG4"/>
<dbReference type="GO" id="GO:0008270">
    <property type="term" value="F:zinc ion binding"/>
    <property type="evidence" value="ECO:0007669"/>
    <property type="project" value="UniProtKB-KW"/>
</dbReference>
<feature type="compositionally biased region" description="Basic residues" evidence="5">
    <location>
        <begin position="90"/>
        <end position="102"/>
    </location>
</feature>
<dbReference type="Gene3D" id="3.30.40.10">
    <property type="entry name" value="Zinc/RING finger domain, C3HC4 (zinc finger)"/>
    <property type="match status" value="1"/>
</dbReference>
<evidence type="ECO:0000256" key="3">
    <source>
        <dbReference type="ARBA" id="ARBA00022833"/>
    </source>
</evidence>
<feature type="region of interest" description="Disordered" evidence="5">
    <location>
        <begin position="257"/>
        <end position="301"/>
    </location>
</feature>
<keyword evidence="3" id="KW-0862">Zinc</keyword>
<accession>A0A565BAG4</accession>
<dbReference type="PROSITE" id="PS00518">
    <property type="entry name" value="ZF_RING_1"/>
    <property type="match status" value="1"/>
</dbReference>
<comment type="caution">
    <text evidence="7">The sequence shown here is derived from an EMBL/GenBank/DDBJ whole genome shotgun (WGS) entry which is preliminary data.</text>
</comment>
<dbReference type="GO" id="GO:0004842">
    <property type="term" value="F:ubiquitin-protein transferase activity"/>
    <property type="evidence" value="ECO:0007669"/>
    <property type="project" value="InterPro"/>
</dbReference>
<dbReference type="Proteomes" id="UP000489600">
    <property type="component" value="Unassembled WGS sequence"/>
</dbReference>
<evidence type="ECO:0000259" key="6">
    <source>
        <dbReference type="PROSITE" id="PS50089"/>
    </source>
</evidence>
<dbReference type="InterPro" id="IPR044807">
    <property type="entry name" value="DRIP1-like"/>
</dbReference>